<evidence type="ECO:0000256" key="7">
    <source>
        <dbReference type="ARBA" id="ARBA00022692"/>
    </source>
</evidence>
<dbReference type="AlphaFoldDB" id="A0A0P6WIZ0"/>
<dbReference type="PANTHER" id="PTHR43065">
    <property type="entry name" value="SENSOR HISTIDINE KINASE"/>
    <property type="match status" value="1"/>
</dbReference>
<dbReference type="Pfam" id="PF02518">
    <property type="entry name" value="HATPase_c"/>
    <property type="match status" value="1"/>
</dbReference>
<evidence type="ECO:0000256" key="3">
    <source>
        <dbReference type="ARBA" id="ARBA00012438"/>
    </source>
</evidence>
<dbReference type="SUPFAM" id="SSF47384">
    <property type="entry name" value="Homodimeric domain of signal transducing histidine kinase"/>
    <property type="match status" value="1"/>
</dbReference>
<dbReference type="InterPro" id="IPR004358">
    <property type="entry name" value="Sig_transdc_His_kin-like_C"/>
</dbReference>
<dbReference type="Pfam" id="PF00512">
    <property type="entry name" value="HisKA"/>
    <property type="match status" value="1"/>
</dbReference>
<dbReference type="InterPro" id="IPR036890">
    <property type="entry name" value="HATPase_C_sf"/>
</dbReference>
<organism evidence="16 17">
    <name type="scientific">Rossellomorea vietnamensis</name>
    <dbReference type="NCBI Taxonomy" id="218284"/>
    <lineage>
        <taxon>Bacteria</taxon>
        <taxon>Bacillati</taxon>
        <taxon>Bacillota</taxon>
        <taxon>Bacilli</taxon>
        <taxon>Bacillales</taxon>
        <taxon>Bacillaceae</taxon>
        <taxon>Rossellomorea</taxon>
    </lineage>
</organism>
<dbReference type="EMBL" id="LIXZ01000003">
    <property type="protein sequence ID" value="KPL60627.1"/>
    <property type="molecule type" value="Genomic_DNA"/>
</dbReference>
<accession>A0A0P6WIZ0</accession>
<dbReference type="InterPro" id="IPR036097">
    <property type="entry name" value="HisK_dim/P_sf"/>
</dbReference>
<proteinExistence type="predicted"/>
<comment type="caution">
    <text evidence="16">The sequence shown here is derived from an EMBL/GenBank/DDBJ whole genome shotgun (WGS) entry which is preliminary data.</text>
</comment>
<keyword evidence="11 14" id="KW-1133">Transmembrane helix</keyword>
<dbReference type="OrthoDB" id="9815750at2"/>
<dbReference type="CDD" id="cd00082">
    <property type="entry name" value="HisKA"/>
    <property type="match status" value="1"/>
</dbReference>
<feature type="transmembrane region" description="Helical" evidence="14">
    <location>
        <begin position="97"/>
        <end position="115"/>
    </location>
</feature>
<evidence type="ECO:0000313" key="17">
    <source>
        <dbReference type="Proteomes" id="UP000050398"/>
    </source>
</evidence>
<evidence type="ECO:0000259" key="15">
    <source>
        <dbReference type="PROSITE" id="PS50109"/>
    </source>
</evidence>
<keyword evidence="9 16" id="KW-0418">Kinase</keyword>
<dbReference type="Gene3D" id="3.30.565.10">
    <property type="entry name" value="Histidine kinase-like ATPase, C-terminal domain"/>
    <property type="match status" value="1"/>
</dbReference>
<evidence type="ECO:0000256" key="4">
    <source>
        <dbReference type="ARBA" id="ARBA00022475"/>
    </source>
</evidence>
<keyword evidence="10" id="KW-0067">ATP-binding</keyword>
<name>A0A0P6WIZ0_9BACI</name>
<comment type="catalytic activity">
    <reaction evidence="1">
        <text>ATP + protein L-histidine = ADP + protein N-phospho-L-histidine.</text>
        <dbReference type="EC" id="2.7.13.3"/>
    </reaction>
</comment>
<dbReference type="SMART" id="SM00387">
    <property type="entry name" value="HATPase_c"/>
    <property type="match status" value="1"/>
</dbReference>
<dbReference type="PRINTS" id="PR00344">
    <property type="entry name" value="BCTRLSENSOR"/>
</dbReference>
<evidence type="ECO:0000256" key="12">
    <source>
        <dbReference type="ARBA" id="ARBA00023012"/>
    </source>
</evidence>
<feature type="transmembrane region" description="Helical" evidence="14">
    <location>
        <begin position="34"/>
        <end position="52"/>
    </location>
</feature>
<dbReference type="eggNOG" id="COG4191">
    <property type="taxonomic scope" value="Bacteria"/>
</dbReference>
<evidence type="ECO:0000256" key="10">
    <source>
        <dbReference type="ARBA" id="ARBA00022840"/>
    </source>
</evidence>
<feature type="transmembrane region" description="Helical" evidence="14">
    <location>
        <begin position="162"/>
        <end position="181"/>
    </location>
</feature>
<dbReference type="InterPro" id="IPR003594">
    <property type="entry name" value="HATPase_dom"/>
</dbReference>
<dbReference type="Proteomes" id="UP000050398">
    <property type="component" value="Unassembled WGS sequence"/>
</dbReference>
<evidence type="ECO:0000256" key="2">
    <source>
        <dbReference type="ARBA" id="ARBA00004651"/>
    </source>
</evidence>
<feature type="transmembrane region" description="Helical" evidence="14">
    <location>
        <begin position="127"/>
        <end position="150"/>
    </location>
</feature>
<keyword evidence="7 14" id="KW-0812">Transmembrane</keyword>
<evidence type="ECO:0000313" key="16">
    <source>
        <dbReference type="EMBL" id="KPL60627.1"/>
    </source>
</evidence>
<dbReference type="Gene3D" id="1.10.287.130">
    <property type="match status" value="1"/>
</dbReference>
<evidence type="ECO:0000256" key="1">
    <source>
        <dbReference type="ARBA" id="ARBA00000085"/>
    </source>
</evidence>
<dbReference type="Pfam" id="PF07694">
    <property type="entry name" value="5TM-5TMR_LYT"/>
    <property type="match status" value="1"/>
</dbReference>
<keyword evidence="13 14" id="KW-0472">Membrane</keyword>
<comment type="subcellular location">
    <subcellularLocation>
        <location evidence="2">Cell membrane</location>
        <topology evidence="2">Multi-pass membrane protein</topology>
    </subcellularLocation>
</comment>
<evidence type="ECO:0000256" key="13">
    <source>
        <dbReference type="ARBA" id="ARBA00023136"/>
    </source>
</evidence>
<keyword evidence="8" id="KW-0547">Nucleotide-binding</keyword>
<evidence type="ECO:0000256" key="6">
    <source>
        <dbReference type="ARBA" id="ARBA00022679"/>
    </source>
</evidence>
<dbReference type="GO" id="GO:0071555">
    <property type="term" value="P:cell wall organization"/>
    <property type="evidence" value="ECO:0007669"/>
    <property type="project" value="InterPro"/>
</dbReference>
<sequence length="436" mass="48071">MLIEKLLLHVLIILAPVLIQTSLLENHRLGKSPVFIGVLHGVAAFMCLIFAYESFGLYWDFRYIPLVLSMLYGGRKAGVIVFLFILAARIIHGGDAIVFGFISAFLAGILPFLISTRFWSFSSRKRVTFAVLLGFWPALVMLGILLSFAFVSGVPVSGNREMGIYVLIFGGIQVLGVGLAAQLNEWMIEKKLLREEVMKSEKLNTLGELAASIAHEVRNPLTVVKGFLQLMKKQVTGDHDEYLKIVLSELGRAEEIINDYLNFAKPELEKVEKINVKEVLSDVTVLLNAYALKEGVYLEADLREDGYLLTDRNKLKQALVNIIKNAIEATPPQGSVTIHLEVTHTQVIITVTDTGKGMTKEQIARIGTLFFTTKDQGTGLGTSVSMRIIGAMGGNVHYSSILNKGTVATINLPLNNEKLAKFDSNPANAYMNNQNA</sequence>
<keyword evidence="6" id="KW-0808">Transferase</keyword>
<gene>
    <name evidence="16" type="ORF">AM506_05805</name>
</gene>
<evidence type="ECO:0000256" key="11">
    <source>
        <dbReference type="ARBA" id="ARBA00022989"/>
    </source>
</evidence>
<dbReference type="GO" id="GO:0005524">
    <property type="term" value="F:ATP binding"/>
    <property type="evidence" value="ECO:0007669"/>
    <property type="project" value="UniProtKB-KW"/>
</dbReference>
<reference evidence="16 17" key="1">
    <citation type="submission" date="2015-08" db="EMBL/GenBank/DDBJ databases">
        <title>Draft Genome Sequence of Bacillus vietnamensis UCD-SED5.</title>
        <authorList>
            <person name="Lee R.D."/>
            <person name="Jospin G."/>
            <person name="Lang J.M."/>
            <person name="Coil D.A."/>
            <person name="Eisen J.A."/>
        </authorList>
    </citation>
    <scope>NUCLEOTIDE SEQUENCE [LARGE SCALE GENOMIC DNA]</scope>
    <source>
        <strain evidence="16 17">UCD-SED5</strain>
    </source>
</reference>
<evidence type="ECO:0000256" key="8">
    <source>
        <dbReference type="ARBA" id="ARBA00022741"/>
    </source>
</evidence>
<keyword evidence="5" id="KW-0597">Phosphoprotein</keyword>
<dbReference type="SMART" id="SM00388">
    <property type="entry name" value="HisKA"/>
    <property type="match status" value="1"/>
</dbReference>
<feature type="domain" description="Histidine kinase" evidence="15">
    <location>
        <begin position="212"/>
        <end position="416"/>
    </location>
</feature>
<evidence type="ECO:0000256" key="9">
    <source>
        <dbReference type="ARBA" id="ARBA00022777"/>
    </source>
</evidence>
<dbReference type="PATRIC" id="fig|218284.4.peg.2281"/>
<dbReference type="GO" id="GO:0000155">
    <property type="term" value="F:phosphorelay sensor kinase activity"/>
    <property type="evidence" value="ECO:0007669"/>
    <property type="project" value="InterPro"/>
</dbReference>
<keyword evidence="4" id="KW-1003">Cell membrane</keyword>
<keyword evidence="12" id="KW-0902">Two-component regulatory system</keyword>
<dbReference type="InterPro" id="IPR005467">
    <property type="entry name" value="His_kinase_dom"/>
</dbReference>
<dbReference type="SUPFAM" id="SSF55874">
    <property type="entry name" value="ATPase domain of HSP90 chaperone/DNA topoisomerase II/histidine kinase"/>
    <property type="match status" value="1"/>
</dbReference>
<dbReference type="PROSITE" id="PS50109">
    <property type="entry name" value="HIS_KIN"/>
    <property type="match status" value="1"/>
</dbReference>
<dbReference type="InterPro" id="IPR003661">
    <property type="entry name" value="HisK_dim/P_dom"/>
</dbReference>
<dbReference type="GO" id="GO:0005886">
    <property type="term" value="C:plasma membrane"/>
    <property type="evidence" value="ECO:0007669"/>
    <property type="project" value="UniProtKB-SubCell"/>
</dbReference>
<evidence type="ECO:0000256" key="14">
    <source>
        <dbReference type="SAM" id="Phobius"/>
    </source>
</evidence>
<dbReference type="PANTHER" id="PTHR43065:SF46">
    <property type="entry name" value="C4-DICARBOXYLATE TRANSPORT SENSOR PROTEIN DCTB"/>
    <property type="match status" value="1"/>
</dbReference>
<dbReference type="InterPro" id="IPR011620">
    <property type="entry name" value="Sig_transdc_His_kinase_LytS_TM"/>
</dbReference>
<feature type="transmembrane region" description="Helical" evidence="14">
    <location>
        <begin position="64"/>
        <end position="91"/>
    </location>
</feature>
<dbReference type="EC" id="2.7.13.3" evidence="3"/>
<evidence type="ECO:0000256" key="5">
    <source>
        <dbReference type="ARBA" id="ARBA00022553"/>
    </source>
</evidence>
<protein>
    <recommendedName>
        <fullName evidence="3">histidine kinase</fullName>
        <ecNumber evidence="3">2.7.13.3</ecNumber>
    </recommendedName>
</protein>